<comment type="similarity">
    <text evidence="15">Belongs to the cholesterol 7-desaturase family.</text>
</comment>
<evidence type="ECO:0000256" key="5">
    <source>
        <dbReference type="ARBA" id="ARBA00022714"/>
    </source>
</evidence>
<evidence type="ECO:0000256" key="10">
    <source>
        <dbReference type="ARBA" id="ARBA00023004"/>
    </source>
</evidence>
<evidence type="ECO:0000256" key="19">
    <source>
        <dbReference type="ARBA" id="ARBA00047853"/>
    </source>
</evidence>
<evidence type="ECO:0000256" key="16">
    <source>
        <dbReference type="ARBA" id="ARBA00026095"/>
    </source>
</evidence>
<dbReference type="Gene3D" id="2.102.10.10">
    <property type="entry name" value="Rieske [2Fe-2S] iron-sulphur domain"/>
    <property type="match status" value="1"/>
</dbReference>
<accession>A0A7G7MC03</accession>
<comment type="pathway">
    <text evidence="3">Hormone biosynthesis.</text>
</comment>
<evidence type="ECO:0000256" key="6">
    <source>
        <dbReference type="ARBA" id="ARBA00022723"/>
    </source>
</evidence>
<sequence>MVNTASPPMVSASSRGFPYRSHPTGWFHVGWSAEFVAGEVVPLRYFSRDLVAFRGESGTLSIMDAHCPHLGAHMGYGGSVCGDELVCPFHGWQWNAEGHNTRIPYSSRPNRGQRVTVWPVQEVNGLVMLWYDATGAEPTWELPLIPGYDTDTFYPVHPHCTGEWLNRPVAPQFLGENLADSAHQKYVHEATDVPEIVEFSGEGPLWHSRQRMVWGRGKGDTWLTPSGGKVGHLDIQGWGIGIALFRFEGIDDTVQIQSITPVDDTVSDLRMTNFVPRHEPGAVVPTERAAKRIEHLRRQVGRDLVVWEHMTYIARPPLPPEEAKPYLAYRRWADQFYPEAAAPAVSSATGRS</sequence>
<keyword evidence="13" id="KW-0753">Steroid metabolism</keyword>
<dbReference type="PROSITE" id="PS51296">
    <property type="entry name" value="RIESKE"/>
    <property type="match status" value="1"/>
</dbReference>
<dbReference type="SUPFAM" id="SSF50022">
    <property type="entry name" value="ISP domain"/>
    <property type="match status" value="1"/>
</dbReference>
<dbReference type="Pfam" id="PF00355">
    <property type="entry name" value="Rieske"/>
    <property type="match status" value="1"/>
</dbReference>
<evidence type="ECO:0000256" key="20">
    <source>
        <dbReference type="ARBA" id="ARBA00049548"/>
    </source>
</evidence>
<dbReference type="AlphaFoldDB" id="A0A7G7MC03"/>
<dbReference type="Proteomes" id="UP000515728">
    <property type="component" value="Chromosome"/>
</dbReference>
<comment type="subunit">
    <text evidence="18">Homotrimer. The two-component system 3-ketosteroid-9-alpha-monooxygenase is composed of an oxygenase component KshA and a reductase component KshB.</text>
</comment>
<protein>
    <recommendedName>
        <fullName evidence="16">cholesterol 7-desaturase</fullName>
        <ecNumber evidence="16">1.14.19.21</ecNumber>
    </recommendedName>
    <alternativeName>
        <fullName evidence="17">Rieske-type oxygenase</fullName>
    </alternativeName>
</protein>
<keyword evidence="5" id="KW-0001">2Fe-2S</keyword>
<keyword evidence="11" id="KW-0411">Iron-sulfur</keyword>
<dbReference type="RefSeq" id="WP_185717076.1">
    <property type="nucleotide sequence ID" value="NZ_BAAAWI010000001.1"/>
</dbReference>
<evidence type="ECO:0000256" key="14">
    <source>
        <dbReference type="ARBA" id="ARBA00025712"/>
    </source>
</evidence>
<evidence type="ECO:0000256" key="13">
    <source>
        <dbReference type="ARBA" id="ARBA00023221"/>
    </source>
</evidence>
<evidence type="ECO:0000259" key="21">
    <source>
        <dbReference type="PROSITE" id="PS51296"/>
    </source>
</evidence>
<dbReference type="GO" id="GO:0008203">
    <property type="term" value="P:cholesterol metabolic process"/>
    <property type="evidence" value="ECO:0007669"/>
    <property type="project" value="InterPro"/>
</dbReference>
<dbReference type="InterPro" id="IPR045605">
    <property type="entry name" value="KshA-like_C"/>
</dbReference>
<evidence type="ECO:0000256" key="8">
    <source>
        <dbReference type="ARBA" id="ARBA00022989"/>
    </source>
</evidence>
<dbReference type="GO" id="GO:0170056">
    <property type="term" value="F:cholesterol 7-desaturase [NAD(P)H] activity"/>
    <property type="evidence" value="ECO:0007669"/>
    <property type="project" value="UniProtKB-EC"/>
</dbReference>
<name>A0A7G7MC03_9PSEU</name>
<proteinExistence type="inferred from homology"/>
<dbReference type="EC" id="1.14.19.21" evidence="16"/>
<dbReference type="InterPro" id="IPR036922">
    <property type="entry name" value="Rieske_2Fe-2S_sf"/>
</dbReference>
<keyword evidence="8" id="KW-1133">Transmembrane helix</keyword>
<comment type="subcellular location">
    <subcellularLocation>
        <location evidence="2">Membrane</location>
    </subcellularLocation>
</comment>
<feature type="domain" description="Rieske" evidence="21">
    <location>
        <begin position="27"/>
        <end position="129"/>
    </location>
</feature>
<evidence type="ECO:0000256" key="12">
    <source>
        <dbReference type="ARBA" id="ARBA00023136"/>
    </source>
</evidence>
<dbReference type="PANTHER" id="PTHR21266:SF32">
    <property type="entry name" value="CHOLESTEROL 7-DESATURASE NVD"/>
    <property type="match status" value="1"/>
</dbReference>
<keyword evidence="7" id="KW-0442">Lipid degradation</keyword>
<evidence type="ECO:0000256" key="4">
    <source>
        <dbReference type="ARBA" id="ARBA00022692"/>
    </source>
</evidence>
<dbReference type="GO" id="GO:0016020">
    <property type="term" value="C:membrane"/>
    <property type="evidence" value="ECO:0007669"/>
    <property type="project" value="UniProtKB-SubCell"/>
</dbReference>
<keyword evidence="6" id="KW-0479">Metal-binding</keyword>
<keyword evidence="23" id="KW-1185">Reference proteome</keyword>
<evidence type="ECO:0000256" key="15">
    <source>
        <dbReference type="ARBA" id="ARBA00025729"/>
    </source>
</evidence>
<dbReference type="KEGG" id="ppel:H6H00_18925"/>
<dbReference type="InterPro" id="IPR050584">
    <property type="entry name" value="Cholesterol_7-desaturase"/>
</dbReference>
<evidence type="ECO:0000256" key="2">
    <source>
        <dbReference type="ARBA" id="ARBA00004370"/>
    </source>
</evidence>
<dbReference type="GO" id="GO:0016042">
    <property type="term" value="P:lipid catabolic process"/>
    <property type="evidence" value="ECO:0007669"/>
    <property type="project" value="UniProtKB-KW"/>
</dbReference>
<comment type="pathway">
    <text evidence="14">Steroid hormone biosynthesis; dafachronic acid biosynthesis.</text>
</comment>
<comment type="catalytic activity">
    <reaction evidence="19">
        <text>cholesterol + NADH + O2 + H(+) = 7-dehydrocholesterol + NAD(+) + 2 H2O</text>
        <dbReference type="Rhea" id="RHEA:51644"/>
        <dbReference type="ChEBI" id="CHEBI:15377"/>
        <dbReference type="ChEBI" id="CHEBI:15378"/>
        <dbReference type="ChEBI" id="CHEBI:15379"/>
        <dbReference type="ChEBI" id="CHEBI:16113"/>
        <dbReference type="ChEBI" id="CHEBI:17759"/>
        <dbReference type="ChEBI" id="CHEBI:57540"/>
        <dbReference type="ChEBI" id="CHEBI:57945"/>
        <dbReference type="EC" id="1.14.19.21"/>
    </reaction>
    <physiologicalReaction direction="left-to-right" evidence="19">
        <dbReference type="Rhea" id="RHEA:51645"/>
    </physiologicalReaction>
</comment>
<keyword evidence="10" id="KW-0408">Iron</keyword>
<evidence type="ECO:0000256" key="7">
    <source>
        <dbReference type="ARBA" id="ARBA00022963"/>
    </source>
</evidence>
<dbReference type="GO" id="GO:0051537">
    <property type="term" value="F:2 iron, 2 sulfur cluster binding"/>
    <property type="evidence" value="ECO:0007669"/>
    <property type="project" value="UniProtKB-KW"/>
</dbReference>
<evidence type="ECO:0000256" key="3">
    <source>
        <dbReference type="ARBA" id="ARBA00004972"/>
    </source>
</evidence>
<evidence type="ECO:0000256" key="17">
    <source>
        <dbReference type="ARBA" id="ARBA00030944"/>
    </source>
</evidence>
<keyword evidence="12" id="KW-0472">Membrane</keyword>
<dbReference type="EMBL" id="CP060131">
    <property type="protein sequence ID" value="QNG50314.1"/>
    <property type="molecule type" value="Genomic_DNA"/>
</dbReference>
<gene>
    <name evidence="22" type="ORF">H6H00_18925</name>
</gene>
<keyword evidence="9" id="KW-0560">Oxidoreductase</keyword>
<evidence type="ECO:0000256" key="1">
    <source>
        <dbReference type="ARBA" id="ARBA00001962"/>
    </source>
</evidence>
<evidence type="ECO:0000256" key="11">
    <source>
        <dbReference type="ARBA" id="ARBA00023014"/>
    </source>
</evidence>
<dbReference type="SUPFAM" id="SSF55961">
    <property type="entry name" value="Bet v1-like"/>
    <property type="match status" value="1"/>
</dbReference>
<reference evidence="22 23" key="1">
    <citation type="submission" date="2020-08" db="EMBL/GenBank/DDBJ databases">
        <authorList>
            <person name="Mo P."/>
        </authorList>
    </citation>
    <scope>NUCLEOTIDE SEQUENCE [LARGE SCALE GENOMIC DNA]</scope>
    <source>
        <strain evidence="22 23">CGMCC 4.1532</strain>
    </source>
</reference>
<dbReference type="GO" id="GO:0005737">
    <property type="term" value="C:cytoplasm"/>
    <property type="evidence" value="ECO:0007669"/>
    <property type="project" value="TreeGrafter"/>
</dbReference>
<evidence type="ECO:0000256" key="9">
    <source>
        <dbReference type="ARBA" id="ARBA00023002"/>
    </source>
</evidence>
<comment type="cofactor">
    <cofactor evidence="1">
        <name>Fe cation</name>
        <dbReference type="ChEBI" id="CHEBI:24875"/>
    </cofactor>
</comment>
<keyword evidence="4" id="KW-0812">Transmembrane</keyword>
<comment type="catalytic activity">
    <reaction evidence="20">
        <text>cholesterol + NADPH + O2 + H(+) = 7-dehydrocholesterol + NADP(+) + 2 H2O</text>
        <dbReference type="Rhea" id="RHEA:45024"/>
        <dbReference type="ChEBI" id="CHEBI:15377"/>
        <dbReference type="ChEBI" id="CHEBI:15378"/>
        <dbReference type="ChEBI" id="CHEBI:15379"/>
        <dbReference type="ChEBI" id="CHEBI:16113"/>
        <dbReference type="ChEBI" id="CHEBI:17759"/>
        <dbReference type="ChEBI" id="CHEBI:57783"/>
        <dbReference type="ChEBI" id="CHEBI:58349"/>
        <dbReference type="EC" id="1.14.19.21"/>
    </reaction>
    <physiologicalReaction direction="left-to-right" evidence="20">
        <dbReference type="Rhea" id="RHEA:45025"/>
    </physiologicalReaction>
</comment>
<dbReference type="Gene3D" id="3.90.380.10">
    <property type="entry name" value="Naphthalene 1,2-dioxygenase Alpha Subunit, Chain A, domain 1"/>
    <property type="match status" value="1"/>
</dbReference>
<dbReference type="GO" id="GO:0004497">
    <property type="term" value="F:monooxygenase activity"/>
    <property type="evidence" value="ECO:0007669"/>
    <property type="project" value="UniProtKB-ARBA"/>
</dbReference>
<organism evidence="22 23">
    <name type="scientific">Pseudonocardia petroleophila</name>
    <dbReference type="NCBI Taxonomy" id="37331"/>
    <lineage>
        <taxon>Bacteria</taxon>
        <taxon>Bacillati</taxon>
        <taxon>Actinomycetota</taxon>
        <taxon>Actinomycetes</taxon>
        <taxon>Pseudonocardiales</taxon>
        <taxon>Pseudonocardiaceae</taxon>
        <taxon>Pseudonocardia</taxon>
    </lineage>
</organism>
<evidence type="ECO:0000256" key="18">
    <source>
        <dbReference type="ARBA" id="ARBA00046982"/>
    </source>
</evidence>
<dbReference type="InterPro" id="IPR017941">
    <property type="entry name" value="Rieske_2Fe-2S"/>
</dbReference>
<evidence type="ECO:0000313" key="22">
    <source>
        <dbReference type="EMBL" id="QNG50314.1"/>
    </source>
</evidence>
<dbReference type="PANTHER" id="PTHR21266">
    <property type="entry name" value="IRON-SULFUR DOMAIN CONTAINING PROTEIN"/>
    <property type="match status" value="1"/>
</dbReference>
<dbReference type="Pfam" id="PF19298">
    <property type="entry name" value="KshA_C"/>
    <property type="match status" value="1"/>
</dbReference>
<evidence type="ECO:0000313" key="23">
    <source>
        <dbReference type="Proteomes" id="UP000515728"/>
    </source>
</evidence>
<dbReference type="GO" id="GO:0046872">
    <property type="term" value="F:metal ion binding"/>
    <property type="evidence" value="ECO:0007669"/>
    <property type="project" value="UniProtKB-KW"/>
</dbReference>
<keyword evidence="13" id="KW-0443">Lipid metabolism</keyword>